<name>A0A0E0JQZ8_ORYPU</name>
<feature type="region of interest" description="Disordered" evidence="1">
    <location>
        <begin position="59"/>
        <end position="108"/>
    </location>
</feature>
<accession>A0A0E0JQZ8</accession>
<evidence type="ECO:0000313" key="3">
    <source>
        <dbReference type="Proteomes" id="UP000026962"/>
    </source>
</evidence>
<dbReference type="Proteomes" id="UP000026962">
    <property type="component" value="Chromosome 1"/>
</dbReference>
<dbReference type="eggNOG" id="ENOG502R3PR">
    <property type="taxonomic scope" value="Eukaryota"/>
</dbReference>
<dbReference type="PANTHER" id="PTHR34670">
    <property type="entry name" value="EXPRESSED PROTEIN"/>
    <property type="match status" value="1"/>
</dbReference>
<keyword evidence="3" id="KW-1185">Reference proteome</keyword>
<evidence type="ECO:0000256" key="1">
    <source>
        <dbReference type="SAM" id="MobiDB-lite"/>
    </source>
</evidence>
<dbReference type="EnsemblPlants" id="OPUNC01G36010.1">
    <property type="protein sequence ID" value="OPUNC01G36010.1"/>
    <property type="gene ID" value="OPUNC01G36010"/>
</dbReference>
<evidence type="ECO:0000313" key="2">
    <source>
        <dbReference type="EnsemblPlants" id="OPUNC01G36010.1"/>
    </source>
</evidence>
<feature type="compositionally biased region" description="Polar residues" evidence="1">
    <location>
        <begin position="76"/>
        <end position="90"/>
    </location>
</feature>
<protein>
    <submittedName>
        <fullName evidence="2">Uncharacterized protein</fullName>
    </submittedName>
</protein>
<reference evidence="2" key="1">
    <citation type="submission" date="2015-04" db="UniProtKB">
        <authorList>
            <consortium name="EnsemblPlants"/>
        </authorList>
    </citation>
    <scope>IDENTIFICATION</scope>
</reference>
<feature type="compositionally biased region" description="Basic residues" evidence="1">
    <location>
        <begin position="93"/>
        <end position="108"/>
    </location>
</feature>
<dbReference type="Gramene" id="OPUNC01G36010.1">
    <property type="protein sequence ID" value="OPUNC01G36010.1"/>
    <property type="gene ID" value="OPUNC01G36010"/>
</dbReference>
<feature type="compositionally biased region" description="Basic and acidic residues" evidence="1">
    <location>
        <begin position="63"/>
        <end position="72"/>
    </location>
</feature>
<dbReference type="PANTHER" id="PTHR34670:SF2">
    <property type="entry name" value="OS01G0847100 PROTEIN"/>
    <property type="match status" value="1"/>
</dbReference>
<sequence length="128" mass="13981">MSLPVALPAVSFCCCKVQKRTISIIPFIFKAVAQYKEGGHVSLSDMISDEPSPASYVLLPGDSDGRHADEKAQPLCQASTGSEEVTTCTARPSHLRSPKGGLRRWRRDPRRSGGWAICVEAAKQRRRG</sequence>
<proteinExistence type="predicted"/>
<organism evidence="2">
    <name type="scientific">Oryza punctata</name>
    <name type="common">Red rice</name>
    <dbReference type="NCBI Taxonomy" id="4537"/>
    <lineage>
        <taxon>Eukaryota</taxon>
        <taxon>Viridiplantae</taxon>
        <taxon>Streptophyta</taxon>
        <taxon>Embryophyta</taxon>
        <taxon>Tracheophyta</taxon>
        <taxon>Spermatophyta</taxon>
        <taxon>Magnoliopsida</taxon>
        <taxon>Liliopsida</taxon>
        <taxon>Poales</taxon>
        <taxon>Poaceae</taxon>
        <taxon>BOP clade</taxon>
        <taxon>Oryzoideae</taxon>
        <taxon>Oryzeae</taxon>
        <taxon>Oryzinae</taxon>
        <taxon>Oryza</taxon>
    </lineage>
</organism>
<dbReference type="AlphaFoldDB" id="A0A0E0JQZ8"/>
<reference evidence="2" key="2">
    <citation type="submission" date="2018-05" db="EMBL/GenBank/DDBJ databases">
        <title>OpunRS2 (Oryza punctata Reference Sequence Version 2).</title>
        <authorList>
            <person name="Zhang J."/>
            <person name="Kudrna D."/>
            <person name="Lee S."/>
            <person name="Talag J."/>
            <person name="Welchert J."/>
            <person name="Wing R.A."/>
        </authorList>
    </citation>
    <scope>NUCLEOTIDE SEQUENCE [LARGE SCALE GENOMIC DNA]</scope>
</reference>
<dbReference type="HOGENOM" id="CLU_1963150_0_0_1"/>